<evidence type="ECO:0000313" key="3">
    <source>
        <dbReference type="Proteomes" id="UP000735302"/>
    </source>
</evidence>
<protein>
    <submittedName>
        <fullName evidence="2">Uncharacterized protein</fullName>
    </submittedName>
</protein>
<evidence type="ECO:0000313" key="2">
    <source>
        <dbReference type="EMBL" id="GFO34061.1"/>
    </source>
</evidence>
<dbReference type="AlphaFoldDB" id="A0AAV4CQB0"/>
<sequence>MTATSTPSRQKREWISSSLQSPSQVPSLSAFANFLFLEPSCVLSGNMASSATGSVTVRTKKKLAGSQVDVTAVVARDTEGKTVKKVHRSLRSGLGFEHTTEVFLIGDCSLSYKTIKSQDRQVTFTQCNALSHSAAKSRGPLLRFTTMSSIGFSVYVCLPVCLSVFASMSGFGTHISTIN</sequence>
<accession>A0AAV4CQB0</accession>
<dbReference type="Proteomes" id="UP000735302">
    <property type="component" value="Unassembled WGS sequence"/>
</dbReference>
<feature type="transmembrane region" description="Helical" evidence="1">
    <location>
        <begin position="141"/>
        <end position="166"/>
    </location>
</feature>
<keyword evidence="1" id="KW-0472">Membrane</keyword>
<gene>
    <name evidence="2" type="ORF">PoB_006056600</name>
</gene>
<keyword evidence="1" id="KW-0812">Transmembrane</keyword>
<proteinExistence type="predicted"/>
<name>A0AAV4CQB0_9GAST</name>
<comment type="caution">
    <text evidence="2">The sequence shown here is derived from an EMBL/GenBank/DDBJ whole genome shotgun (WGS) entry which is preliminary data.</text>
</comment>
<organism evidence="2 3">
    <name type="scientific">Plakobranchus ocellatus</name>
    <dbReference type="NCBI Taxonomy" id="259542"/>
    <lineage>
        <taxon>Eukaryota</taxon>
        <taxon>Metazoa</taxon>
        <taxon>Spiralia</taxon>
        <taxon>Lophotrochozoa</taxon>
        <taxon>Mollusca</taxon>
        <taxon>Gastropoda</taxon>
        <taxon>Heterobranchia</taxon>
        <taxon>Euthyneura</taxon>
        <taxon>Panpulmonata</taxon>
        <taxon>Sacoglossa</taxon>
        <taxon>Placobranchoidea</taxon>
        <taxon>Plakobranchidae</taxon>
        <taxon>Plakobranchus</taxon>
    </lineage>
</organism>
<reference evidence="2 3" key="1">
    <citation type="journal article" date="2021" name="Elife">
        <title>Chloroplast acquisition without the gene transfer in kleptoplastic sea slugs, Plakobranchus ocellatus.</title>
        <authorList>
            <person name="Maeda T."/>
            <person name="Takahashi S."/>
            <person name="Yoshida T."/>
            <person name="Shimamura S."/>
            <person name="Takaki Y."/>
            <person name="Nagai Y."/>
            <person name="Toyoda A."/>
            <person name="Suzuki Y."/>
            <person name="Arimoto A."/>
            <person name="Ishii H."/>
            <person name="Satoh N."/>
            <person name="Nishiyama T."/>
            <person name="Hasebe M."/>
            <person name="Maruyama T."/>
            <person name="Minagawa J."/>
            <person name="Obokata J."/>
            <person name="Shigenobu S."/>
        </authorList>
    </citation>
    <scope>NUCLEOTIDE SEQUENCE [LARGE SCALE GENOMIC DNA]</scope>
</reference>
<keyword evidence="1" id="KW-1133">Transmembrane helix</keyword>
<dbReference type="EMBL" id="BLXT01006874">
    <property type="protein sequence ID" value="GFO34061.1"/>
    <property type="molecule type" value="Genomic_DNA"/>
</dbReference>
<keyword evidence="3" id="KW-1185">Reference proteome</keyword>
<evidence type="ECO:0000256" key="1">
    <source>
        <dbReference type="SAM" id="Phobius"/>
    </source>
</evidence>